<name>A0A0N4Y1P1_NIPBR</name>
<gene>
    <name evidence="1" type="ORF">NBR_LOCUS9551</name>
</gene>
<dbReference type="AlphaFoldDB" id="A0A0N4Y1P1"/>
<protein>
    <submittedName>
        <fullName evidence="1 3">Uncharacterized protein</fullName>
    </submittedName>
</protein>
<keyword evidence="2" id="KW-1185">Reference proteome</keyword>
<organism evidence="3">
    <name type="scientific">Nippostrongylus brasiliensis</name>
    <name type="common">Rat hookworm</name>
    <dbReference type="NCBI Taxonomy" id="27835"/>
    <lineage>
        <taxon>Eukaryota</taxon>
        <taxon>Metazoa</taxon>
        <taxon>Ecdysozoa</taxon>
        <taxon>Nematoda</taxon>
        <taxon>Chromadorea</taxon>
        <taxon>Rhabditida</taxon>
        <taxon>Rhabditina</taxon>
        <taxon>Rhabditomorpha</taxon>
        <taxon>Strongyloidea</taxon>
        <taxon>Heligmosomidae</taxon>
        <taxon>Nippostrongylus</taxon>
    </lineage>
</organism>
<dbReference type="WBParaSite" id="NBR_0000955001-mRNA-1">
    <property type="protein sequence ID" value="NBR_0000955001-mRNA-1"/>
    <property type="gene ID" value="NBR_0000955001"/>
</dbReference>
<dbReference type="EMBL" id="UYSL01020158">
    <property type="protein sequence ID" value="VDL73140.1"/>
    <property type="molecule type" value="Genomic_DNA"/>
</dbReference>
<evidence type="ECO:0000313" key="1">
    <source>
        <dbReference type="EMBL" id="VDL73140.1"/>
    </source>
</evidence>
<proteinExistence type="predicted"/>
<dbReference type="Proteomes" id="UP000271162">
    <property type="component" value="Unassembled WGS sequence"/>
</dbReference>
<sequence>MLAAHLGDSQRSSSTHYYSDSLAYRIGISGETARGCRRSQTDAKEQFADAAEEIIYLISDRRKKPKLIGARDAVWTRELRSSTPTLPTTAEVEIEVNQFFESQPPSFWKKGISDLLKNGRWMLM</sequence>
<evidence type="ECO:0000313" key="3">
    <source>
        <dbReference type="WBParaSite" id="NBR_0000955001-mRNA-1"/>
    </source>
</evidence>
<reference evidence="3" key="1">
    <citation type="submission" date="2017-02" db="UniProtKB">
        <authorList>
            <consortium name="WormBaseParasite"/>
        </authorList>
    </citation>
    <scope>IDENTIFICATION</scope>
</reference>
<evidence type="ECO:0000313" key="2">
    <source>
        <dbReference type="Proteomes" id="UP000271162"/>
    </source>
</evidence>
<accession>A0A0N4Y1P1</accession>
<reference evidence="1 2" key="2">
    <citation type="submission" date="2018-11" db="EMBL/GenBank/DDBJ databases">
        <authorList>
            <consortium name="Pathogen Informatics"/>
        </authorList>
    </citation>
    <scope>NUCLEOTIDE SEQUENCE [LARGE SCALE GENOMIC DNA]</scope>
</reference>